<reference evidence="3 4" key="1">
    <citation type="submission" date="2016-04" db="EMBL/GenBank/DDBJ databases">
        <title>Draft genome of Fonsecaea erecta CBS 125763.</title>
        <authorList>
            <person name="Weiss V.A."/>
            <person name="Vicente V.A."/>
            <person name="Raittz R.T."/>
            <person name="Moreno L.F."/>
            <person name="De Souza E.M."/>
            <person name="Pedrosa F.O."/>
            <person name="Steffens M.B."/>
            <person name="Faoro H."/>
            <person name="Tadra-Sfeir M.Z."/>
            <person name="Najafzadeh M.J."/>
            <person name="Felipe M.S."/>
            <person name="Teixeira M."/>
            <person name="Sun J."/>
            <person name="Xi L."/>
            <person name="Gomes R."/>
            <person name="De Azevedo C.M."/>
            <person name="Salgado C.G."/>
            <person name="Da Silva M.B."/>
            <person name="Nascimento M.F."/>
            <person name="Queiroz-Telles F."/>
            <person name="Attili D.S."/>
            <person name="Gorbushina A."/>
        </authorList>
    </citation>
    <scope>NUCLEOTIDE SEQUENCE [LARGE SCALE GENOMIC DNA]</scope>
    <source>
        <strain evidence="3 4">CBS 125763</strain>
    </source>
</reference>
<organism evidence="3 4">
    <name type="scientific">Fonsecaea erecta</name>
    <dbReference type="NCBI Taxonomy" id="1367422"/>
    <lineage>
        <taxon>Eukaryota</taxon>
        <taxon>Fungi</taxon>
        <taxon>Dikarya</taxon>
        <taxon>Ascomycota</taxon>
        <taxon>Pezizomycotina</taxon>
        <taxon>Eurotiomycetes</taxon>
        <taxon>Chaetothyriomycetidae</taxon>
        <taxon>Chaetothyriales</taxon>
        <taxon>Herpotrichiellaceae</taxon>
        <taxon>Fonsecaea</taxon>
    </lineage>
</organism>
<feature type="region of interest" description="Disordered" evidence="1">
    <location>
        <begin position="254"/>
        <end position="341"/>
    </location>
</feature>
<protein>
    <recommendedName>
        <fullName evidence="2">Clr5 domain-containing protein</fullName>
    </recommendedName>
</protein>
<feature type="domain" description="Clr5" evidence="2">
    <location>
        <begin position="61"/>
        <end position="111"/>
    </location>
</feature>
<feature type="compositionally biased region" description="Pro residues" evidence="1">
    <location>
        <begin position="208"/>
        <end position="218"/>
    </location>
</feature>
<evidence type="ECO:0000259" key="2">
    <source>
        <dbReference type="Pfam" id="PF14420"/>
    </source>
</evidence>
<dbReference type="GeneID" id="30009634"/>
<dbReference type="PANTHER" id="PTHR46082">
    <property type="entry name" value="ATP/GTP-BINDING PROTEIN-RELATED"/>
    <property type="match status" value="1"/>
</dbReference>
<dbReference type="InterPro" id="IPR025676">
    <property type="entry name" value="Clr5_dom"/>
</dbReference>
<accession>A0A178ZKZ0</accession>
<dbReference type="SUPFAM" id="SSF48452">
    <property type="entry name" value="TPR-like"/>
    <property type="match status" value="1"/>
</dbReference>
<dbReference type="PANTHER" id="PTHR46082:SF6">
    <property type="entry name" value="AAA+ ATPASE DOMAIN-CONTAINING PROTEIN-RELATED"/>
    <property type="match status" value="1"/>
</dbReference>
<evidence type="ECO:0000313" key="4">
    <source>
        <dbReference type="Proteomes" id="UP000078343"/>
    </source>
</evidence>
<feature type="compositionally biased region" description="Low complexity" evidence="1">
    <location>
        <begin position="312"/>
        <end position="340"/>
    </location>
</feature>
<proteinExistence type="predicted"/>
<feature type="region of interest" description="Disordered" evidence="1">
    <location>
        <begin position="1"/>
        <end position="61"/>
    </location>
</feature>
<comment type="caution">
    <text evidence="3">The sequence shown here is derived from an EMBL/GenBank/DDBJ whole genome shotgun (WGS) entry which is preliminary data.</text>
</comment>
<dbReference type="RefSeq" id="XP_018693831.1">
    <property type="nucleotide sequence ID" value="XM_018836978.1"/>
</dbReference>
<dbReference type="EMBL" id="LVYI01000004">
    <property type="protein sequence ID" value="OAP60464.1"/>
    <property type="molecule type" value="Genomic_DNA"/>
</dbReference>
<dbReference type="Gene3D" id="1.25.40.10">
    <property type="entry name" value="Tetratricopeptide repeat domain"/>
    <property type="match status" value="1"/>
</dbReference>
<dbReference type="AlphaFoldDB" id="A0A178ZKZ0"/>
<keyword evidence="4" id="KW-1185">Reference proteome</keyword>
<dbReference type="Pfam" id="PF13424">
    <property type="entry name" value="TPR_12"/>
    <property type="match status" value="1"/>
</dbReference>
<sequence>MALSLGNPRGWTVDNHHHQHQHQHHQHHHVAQAAAPAPAVSASSSPTAAAAQLEAREGPAPAQWQAVKEEIRILYEKHPLRDVRRILLDRHNFRATERMYKARLSQWGISKNYSDKDYQICAVLHHTRQKSGKRSTAFVIHGHKRSLKDLHKYIKGRKMTEEDFLASALANVKCSTTTTSADHHEHEQYAHVRAYTPEPEAEAEEGGAPPPPPPPPHPTASTPTRPRPAEIAAKDLRDSPRGEIAASQSVHCVPEPASCSTIPTSAVAHQQHQHQHQHSPASPSLRWSPHHAASPYVPLTVSPPQRHGPYFTSKDSTTATTYSSDASPPSSSRPHAVSSPQDAPLSVALSYTYPAAPNEPLAAVEDQVRHAGTVYDDTSPMMTSCSQLGRDVEYMALQLVDAPPLKSLCGHDDIRSWALLFTDSSSEDSMDYEQICPTCHESTREHFISLPNLETPHGPRSILNATQDLPESTAISVPASSRGHEHSWKWVARCFAACIYLRRGNHTLSQRSLADADAEFTQMLVPRQDPKVLLALNQTLQILQMHDQGDITKTIMQSAHLVADRLLGPSHPLTTIVRWMVYVANGQMRHRDVTSATLHDVHQQFVSHHGAHDPRAIASQYCYGFMLNVEGQPAEAEQVLREVYQISSTVLGPQHLQSISALTNLHRALERQNRVDEAASVLRRAIRDSKDTLGDNHPRRLESLRLLALLYRRQGHLDLTEELYWQVLEGRVKMLGKNHTFTQGMKRDLEELLQERGKWTVEETRTVKRGDGQVVQEVVVTESNHQLRLQDIFEWDVHEQWDDDDARSDGGSETGSDHAAF</sequence>
<dbReference type="InterPro" id="IPR053137">
    <property type="entry name" value="NLR-like"/>
</dbReference>
<feature type="compositionally biased region" description="Basic residues" evidence="1">
    <location>
        <begin position="17"/>
        <end position="30"/>
    </location>
</feature>
<evidence type="ECO:0000256" key="1">
    <source>
        <dbReference type="SAM" id="MobiDB-lite"/>
    </source>
</evidence>
<dbReference type="Pfam" id="PF14420">
    <property type="entry name" value="Clr5"/>
    <property type="match status" value="1"/>
</dbReference>
<dbReference type="Pfam" id="PF13374">
    <property type="entry name" value="TPR_10"/>
    <property type="match status" value="1"/>
</dbReference>
<dbReference type="InterPro" id="IPR011990">
    <property type="entry name" value="TPR-like_helical_dom_sf"/>
</dbReference>
<dbReference type="OrthoDB" id="1658288at2759"/>
<feature type="region of interest" description="Disordered" evidence="1">
    <location>
        <begin position="198"/>
        <end position="226"/>
    </location>
</feature>
<name>A0A178ZKZ0_9EURO</name>
<gene>
    <name evidence="3" type="ORF">AYL99_05466</name>
</gene>
<dbReference type="STRING" id="1367422.A0A178ZKZ0"/>
<dbReference type="Proteomes" id="UP000078343">
    <property type="component" value="Unassembled WGS sequence"/>
</dbReference>
<evidence type="ECO:0000313" key="3">
    <source>
        <dbReference type="EMBL" id="OAP60464.1"/>
    </source>
</evidence>
<feature type="compositionally biased region" description="Low complexity" evidence="1">
    <location>
        <begin position="31"/>
        <end position="52"/>
    </location>
</feature>
<feature type="compositionally biased region" description="Polar residues" evidence="1">
    <location>
        <begin position="258"/>
        <end position="268"/>
    </location>
</feature>